<comment type="caution">
    <text evidence="1">The sequence shown here is derived from an EMBL/GenBank/DDBJ whole genome shotgun (WGS) entry which is preliminary data.</text>
</comment>
<reference evidence="1 2" key="1">
    <citation type="submission" date="2017-10" db="EMBL/GenBank/DDBJ databases">
        <title>The draft genome sequence of Williamsia sp. BULT 1.1 isolated from the semi-arid grassland soils from South Africa.</title>
        <authorList>
            <person name="Kabwe M.H."/>
            <person name="Govender N."/>
            <person name="Mutseka Lunga P."/>
            <person name="Vikram S."/>
            <person name="Makhalanyane T.P."/>
        </authorList>
    </citation>
    <scope>NUCLEOTIDE SEQUENCE [LARGE SCALE GENOMIC DNA]</scope>
    <source>
        <strain evidence="1 2">BULT 1.1</strain>
    </source>
</reference>
<sequence length="330" mass="35752">MNGTGTDSAELDTADLNTAELNTATTVWEFDTAAWYQRLMHTGSSFGLTRRYRQQCEAERQSGQTVAPSVGRVAFVRGVRVDDSEFRFDLAVGDQLANQLWPVVSPTFLTDNGLQSMADLGRLVARLHGSGPPPPGDLGSPHVRRLRSYLSAANSPMDVSAVHAALPEETLGALRSIARTITDGPHLTCHGGFSLGSVFTDDDHKTVQVAIGPEMCSGPPELDLGWMIGELTEFEYTAANSGKSLGAVHSAPFGRAAQALLDGYSAESGREVDQRRLDDVVAARIALHMFDFVRTTGRTDHLAGLAPFVTWLTRRQHMRDNTEPDDGTRS</sequence>
<organism evidence="1 2">
    <name type="scientific">Williamsia marianensis</name>
    <dbReference type="NCBI Taxonomy" id="85044"/>
    <lineage>
        <taxon>Bacteria</taxon>
        <taxon>Bacillati</taxon>
        <taxon>Actinomycetota</taxon>
        <taxon>Actinomycetes</taxon>
        <taxon>Mycobacteriales</taxon>
        <taxon>Nocardiaceae</taxon>
        <taxon>Williamsia</taxon>
    </lineage>
</organism>
<proteinExistence type="predicted"/>
<protein>
    <recommendedName>
        <fullName evidence="3">Aminoglycoside phosphotransferase domain-containing protein</fullName>
    </recommendedName>
</protein>
<dbReference type="SUPFAM" id="SSF56112">
    <property type="entry name" value="Protein kinase-like (PK-like)"/>
    <property type="match status" value="1"/>
</dbReference>
<dbReference type="Proteomes" id="UP000225108">
    <property type="component" value="Unassembled WGS sequence"/>
</dbReference>
<name>A0A2G3PRD0_WILMA</name>
<dbReference type="InterPro" id="IPR011009">
    <property type="entry name" value="Kinase-like_dom_sf"/>
</dbReference>
<accession>A0A2G3PRD0</accession>
<gene>
    <name evidence="1" type="ORF">CSW57_03735</name>
</gene>
<evidence type="ECO:0008006" key="3">
    <source>
        <dbReference type="Google" id="ProtNLM"/>
    </source>
</evidence>
<evidence type="ECO:0000313" key="2">
    <source>
        <dbReference type="Proteomes" id="UP000225108"/>
    </source>
</evidence>
<evidence type="ECO:0000313" key="1">
    <source>
        <dbReference type="EMBL" id="PHV68355.1"/>
    </source>
</evidence>
<dbReference type="AlphaFoldDB" id="A0A2G3PRD0"/>
<dbReference type="EMBL" id="PEBD01000004">
    <property type="protein sequence ID" value="PHV68355.1"/>
    <property type="molecule type" value="Genomic_DNA"/>
</dbReference>